<evidence type="ECO:0000256" key="1">
    <source>
        <dbReference type="ARBA" id="ARBA00008372"/>
    </source>
</evidence>
<comment type="caution">
    <text evidence="3">The sequence shown here is derived from an EMBL/GenBank/DDBJ whole genome shotgun (WGS) entry which is preliminary data.</text>
</comment>
<dbReference type="Proteomes" id="UP001530400">
    <property type="component" value="Unassembled WGS sequence"/>
</dbReference>
<proteinExistence type="inferred from homology"/>
<keyword evidence="4" id="KW-1185">Reference proteome</keyword>
<dbReference type="EMBL" id="JALLPJ020000836">
    <property type="protein sequence ID" value="KAL3781637.1"/>
    <property type="molecule type" value="Genomic_DNA"/>
</dbReference>
<feature type="region of interest" description="Disordered" evidence="2">
    <location>
        <begin position="712"/>
        <end position="731"/>
    </location>
</feature>
<evidence type="ECO:0000313" key="4">
    <source>
        <dbReference type="Proteomes" id="UP001530400"/>
    </source>
</evidence>
<feature type="region of interest" description="Disordered" evidence="2">
    <location>
        <begin position="228"/>
        <end position="247"/>
    </location>
</feature>
<dbReference type="PANTHER" id="PTHR15092">
    <property type="entry name" value="POLY A -SPECIFIC RIBONUCLEASE/TARGET OF EGR1, MEMBER 1"/>
    <property type="match status" value="1"/>
</dbReference>
<dbReference type="InterPro" id="IPR006941">
    <property type="entry name" value="RNase_CAF1"/>
</dbReference>
<dbReference type="Gene3D" id="3.30.420.10">
    <property type="entry name" value="Ribonuclease H-like superfamily/Ribonuclease H"/>
    <property type="match status" value="2"/>
</dbReference>
<dbReference type="InterPro" id="IPR036867">
    <property type="entry name" value="R3H_dom_sf"/>
</dbReference>
<dbReference type="SUPFAM" id="SSF82708">
    <property type="entry name" value="R3H domain"/>
    <property type="match status" value="1"/>
</dbReference>
<reference evidence="3 4" key="1">
    <citation type="submission" date="2024-10" db="EMBL/GenBank/DDBJ databases">
        <title>Updated reference genomes for cyclostephanoid diatoms.</title>
        <authorList>
            <person name="Roberts W.R."/>
            <person name="Alverson A.J."/>
        </authorList>
    </citation>
    <scope>NUCLEOTIDE SEQUENCE [LARGE SCALE GENOMIC DNA]</scope>
    <source>
        <strain evidence="3 4">AJA010-31</strain>
    </source>
</reference>
<dbReference type="InterPro" id="IPR012337">
    <property type="entry name" value="RNaseH-like_sf"/>
</dbReference>
<accession>A0ABD3P1K2</accession>
<comment type="similarity">
    <text evidence="1">Belongs to the CAF1 family.</text>
</comment>
<evidence type="ECO:0000256" key="2">
    <source>
        <dbReference type="SAM" id="MobiDB-lite"/>
    </source>
</evidence>
<organism evidence="3 4">
    <name type="scientific">Cyclotella atomus</name>
    <dbReference type="NCBI Taxonomy" id="382360"/>
    <lineage>
        <taxon>Eukaryota</taxon>
        <taxon>Sar</taxon>
        <taxon>Stramenopiles</taxon>
        <taxon>Ochrophyta</taxon>
        <taxon>Bacillariophyta</taxon>
        <taxon>Coscinodiscophyceae</taxon>
        <taxon>Thalassiosirophycidae</taxon>
        <taxon>Stephanodiscales</taxon>
        <taxon>Stephanodiscaceae</taxon>
        <taxon>Cyclotella</taxon>
    </lineage>
</organism>
<evidence type="ECO:0000313" key="3">
    <source>
        <dbReference type="EMBL" id="KAL3781637.1"/>
    </source>
</evidence>
<protein>
    <submittedName>
        <fullName evidence="3">Uncharacterized protein</fullName>
    </submittedName>
</protein>
<feature type="region of interest" description="Disordered" evidence="2">
    <location>
        <begin position="275"/>
        <end position="295"/>
    </location>
</feature>
<feature type="region of interest" description="Disordered" evidence="2">
    <location>
        <begin position="80"/>
        <end position="113"/>
    </location>
</feature>
<dbReference type="InterPro" id="IPR051181">
    <property type="entry name" value="CAF1_poly(A)_ribonucleases"/>
</dbReference>
<dbReference type="AlphaFoldDB" id="A0ABD3P1K2"/>
<dbReference type="InterPro" id="IPR036397">
    <property type="entry name" value="RNaseH_sf"/>
</dbReference>
<dbReference type="PANTHER" id="PTHR15092:SF22">
    <property type="entry name" value="POLY(A)-SPECIFIC RIBONUCLEASE PNLDC1"/>
    <property type="match status" value="1"/>
</dbReference>
<gene>
    <name evidence="3" type="ORF">ACHAWO_001913</name>
</gene>
<name>A0ABD3P1K2_9STRA</name>
<sequence>MVNVTKSNFLTSLRDLLIHLPTASYIAIDEEMTGIRINHKKPNKAELPGERYTNSWKGVPERYGILQVGIALFHKNPDYGAKSSAAGSQERDIDGETGAAAGGPGLGAQNEDEAEAQDVIDVNEHPFMHREGTLNQDELEDMTEREEDAAAHPANTDDVPEYTSRIYNFYLFPNSDSQKDVTMSSDTIAFLIENKMDFNKVFSEGISFMSVSRAEELKRKFLEKKAKMKEEGMDNGGESTPLKRSGEKVKLTSTEDIAFVARTMACLREWIDAENGNEENGANGGDDPDTGVGRRQVEGSSLVLPPCNAFLRRCLYETIEAEYPGLVLERADSGPNGGAARNQIRVIRLSMSEKKQREERLLQEEWSKLVYAIGFTTVFQAISDACNGNSFSGEQTDAFFAGNSPRVSVPSDDNGRKIPLIVHNGLMDLMFLLTHCHDSKLPECFEDTKKLIRNYFPLVYDTKILATECSDAVVRGGSTALGDLYQSMFSPEINDLGLKKSTITNGSATEQAHEAAWDAFMTGCCFYALSKKILDNKDSRLTLGRVLEHEPVGSLHRTSMGLNKLYMHFSLYTIDLESSSGTSGLHDPLCHGLTVNTTFYVSGIDSTVSTRDILRALTVTQNQTEIIQHLRYEICWMDDESFFVGTKLDNLISVRDTGAISLIAIHVRHQLRAGLRGVQVIDLADYFNQKHSSKQSLIGSITSAVKRLFGGGKRTEDDDTNERAKKRRRVN</sequence>
<dbReference type="Pfam" id="PF04857">
    <property type="entry name" value="CAF1"/>
    <property type="match status" value="1"/>
</dbReference>
<dbReference type="SUPFAM" id="SSF53098">
    <property type="entry name" value="Ribonuclease H-like"/>
    <property type="match status" value="1"/>
</dbReference>